<sequence length="214" mass="23092">MSAFQLQALVVGYESPLLTANLSIESGTAAILGPSGTGKSTLLATVLGSHPAMSGSIVINGTDVTQMPIHQRSIGMVFQDPLLFPHLTVSQNVMYGLRRNGLNKTDSLKRALELLQWVGMQGFESRSPQELSGGQAQRVALARALAPNPAVLLLDEPYSSLDAELRNRLATEVADLLNERDVLAIHVTHDQSEACRITDAVYRVEHERLVAVAN</sequence>
<name>A0A6J6HN01_9ZZZZ</name>
<dbReference type="InterPro" id="IPR050093">
    <property type="entry name" value="ABC_SmlMolc_Importer"/>
</dbReference>
<feature type="domain" description="ABC transporter" evidence="4">
    <location>
        <begin position="1"/>
        <end position="214"/>
    </location>
</feature>
<dbReference type="EMBL" id="CAFBMO010000054">
    <property type="protein sequence ID" value="CAB4912301.1"/>
    <property type="molecule type" value="Genomic_DNA"/>
</dbReference>
<accession>A0A6J6HN01</accession>
<evidence type="ECO:0000259" key="4">
    <source>
        <dbReference type="PROSITE" id="PS50893"/>
    </source>
</evidence>
<evidence type="ECO:0000256" key="2">
    <source>
        <dbReference type="ARBA" id="ARBA00022741"/>
    </source>
</evidence>
<evidence type="ECO:0000313" key="7">
    <source>
        <dbReference type="EMBL" id="CAB4912301.1"/>
    </source>
</evidence>
<dbReference type="InterPro" id="IPR003593">
    <property type="entry name" value="AAA+_ATPase"/>
</dbReference>
<dbReference type="PROSITE" id="PS50893">
    <property type="entry name" value="ABC_TRANSPORTER_2"/>
    <property type="match status" value="1"/>
</dbReference>
<evidence type="ECO:0000313" key="5">
    <source>
        <dbReference type="EMBL" id="CAB4615242.1"/>
    </source>
</evidence>
<reference evidence="5" key="1">
    <citation type="submission" date="2020-05" db="EMBL/GenBank/DDBJ databases">
        <authorList>
            <person name="Chiriac C."/>
            <person name="Salcher M."/>
            <person name="Ghai R."/>
            <person name="Kavagutti S V."/>
        </authorList>
    </citation>
    <scope>NUCLEOTIDE SEQUENCE</scope>
</reference>
<organism evidence="5">
    <name type="scientific">freshwater metagenome</name>
    <dbReference type="NCBI Taxonomy" id="449393"/>
    <lineage>
        <taxon>unclassified sequences</taxon>
        <taxon>metagenomes</taxon>
        <taxon>ecological metagenomes</taxon>
    </lineage>
</organism>
<dbReference type="PANTHER" id="PTHR42781">
    <property type="entry name" value="SPERMIDINE/PUTRESCINE IMPORT ATP-BINDING PROTEIN POTA"/>
    <property type="match status" value="1"/>
</dbReference>
<gene>
    <name evidence="5" type="ORF">UFOPK1908_00332</name>
    <name evidence="6" type="ORF">UFOPK2282_00349</name>
    <name evidence="7" type="ORF">UFOPK3576_01208</name>
</gene>
<dbReference type="GO" id="GO:0016887">
    <property type="term" value="F:ATP hydrolysis activity"/>
    <property type="evidence" value="ECO:0007669"/>
    <property type="project" value="InterPro"/>
</dbReference>
<dbReference type="InterPro" id="IPR003439">
    <property type="entry name" value="ABC_transporter-like_ATP-bd"/>
</dbReference>
<dbReference type="EMBL" id="CAEZVB010000007">
    <property type="protein sequence ID" value="CAB4615242.1"/>
    <property type="molecule type" value="Genomic_DNA"/>
</dbReference>
<proteinExistence type="predicted"/>
<dbReference type="InterPro" id="IPR017871">
    <property type="entry name" value="ABC_transporter-like_CS"/>
</dbReference>
<dbReference type="PANTHER" id="PTHR42781:SF4">
    <property type="entry name" value="SPERMIDINE_PUTRESCINE IMPORT ATP-BINDING PROTEIN POTA"/>
    <property type="match status" value="1"/>
</dbReference>
<dbReference type="SUPFAM" id="SSF52540">
    <property type="entry name" value="P-loop containing nucleoside triphosphate hydrolases"/>
    <property type="match status" value="1"/>
</dbReference>
<keyword evidence="2" id="KW-0547">Nucleotide-binding</keyword>
<dbReference type="PROSITE" id="PS00211">
    <property type="entry name" value="ABC_TRANSPORTER_1"/>
    <property type="match status" value="1"/>
</dbReference>
<dbReference type="Gene3D" id="3.40.50.300">
    <property type="entry name" value="P-loop containing nucleotide triphosphate hydrolases"/>
    <property type="match status" value="1"/>
</dbReference>
<dbReference type="EMBL" id="CAEZWR010000026">
    <property type="protein sequence ID" value="CAB4657872.1"/>
    <property type="molecule type" value="Genomic_DNA"/>
</dbReference>
<dbReference type="GO" id="GO:0005524">
    <property type="term" value="F:ATP binding"/>
    <property type="evidence" value="ECO:0007669"/>
    <property type="project" value="UniProtKB-KW"/>
</dbReference>
<protein>
    <submittedName>
        <fullName evidence="5">Unannotated protein</fullName>
    </submittedName>
</protein>
<keyword evidence="1" id="KW-0813">Transport</keyword>
<evidence type="ECO:0000313" key="6">
    <source>
        <dbReference type="EMBL" id="CAB4657872.1"/>
    </source>
</evidence>
<dbReference type="InterPro" id="IPR027417">
    <property type="entry name" value="P-loop_NTPase"/>
</dbReference>
<keyword evidence="3" id="KW-0067">ATP-binding</keyword>
<evidence type="ECO:0000256" key="1">
    <source>
        <dbReference type="ARBA" id="ARBA00022448"/>
    </source>
</evidence>
<dbReference type="Pfam" id="PF00005">
    <property type="entry name" value="ABC_tran"/>
    <property type="match status" value="1"/>
</dbReference>
<evidence type="ECO:0000256" key="3">
    <source>
        <dbReference type="ARBA" id="ARBA00022840"/>
    </source>
</evidence>
<dbReference type="AlphaFoldDB" id="A0A6J6HN01"/>
<dbReference type="SMART" id="SM00382">
    <property type="entry name" value="AAA"/>
    <property type="match status" value="1"/>
</dbReference>